<dbReference type="InterPro" id="IPR016155">
    <property type="entry name" value="Mopterin_synth/thiamin_S_b"/>
</dbReference>
<evidence type="ECO:0000313" key="2">
    <source>
        <dbReference type="Proteomes" id="UP000255328"/>
    </source>
</evidence>
<gene>
    <name evidence="1" type="ORF">NCTC10723_00762</name>
</gene>
<protein>
    <submittedName>
        <fullName evidence="1">Sulfur carrier protein ThiS</fullName>
    </submittedName>
</protein>
<dbReference type="OrthoDB" id="89051at2"/>
<dbReference type="InterPro" id="IPR010035">
    <property type="entry name" value="Thi_S"/>
</dbReference>
<organism evidence="1 2">
    <name type="scientific">Fusobacterium necrogenes</name>
    <dbReference type="NCBI Taxonomy" id="858"/>
    <lineage>
        <taxon>Bacteria</taxon>
        <taxon>Fusobacteriati</taxon>
        <taxon>Fusobacteriota</taxon>
        <taxon>Fusobacteriia</taxon>
        <taxon>Fusobacteriales</taxon>
        <taxon>Fusobacteriaceae</taxon>
        <taxon>Fusobacterium</taxon>
    </lineage>
</organism>
<dbReference type="Proteomes" id="UP000255328">
    <property type="component" value="Unassembled WGS sequence"/>
</dbReference>
<dbReference type="NCBIfam" id="TIGR01683">
    <property type="entry name" value="thiS"/>
    <property type="match status" value="1"/>
</dbReference>
<sequence>MNIVLNGEKYEVFKEDITVGELLEELSVKWNIDLSGAVVLVNDEIVKKNKWETKKVGKDYHLEVLSFVSGG</sequence>
<keyword evidence="2" id="KW-1185">Reference proteome</keyword>
<dbReference type="InterPro" id="IPR012675">
    <property type="entry name" value="Beta-grasp_dom_sf"/>
</dbReference>
<evidence type="ECO:0000313" key="1">
    <source>
        <dbReference type="EMBL" id="STO31314.1"/>
    </source>
</evidence>
<dbReference type="Gene3D" id="3.10.20.30">
    <property type="match status" value="1"/>
</dbReference>
<accession>A0A377GXI4</accession>
<dbReference type="PANTHER" id="PTHR34472">
    <property type="entry name" value="SULFUR CARRIER PROTEIN THIS"/>
    <property type="match status" value="1"/>
</dbReference>
<dbReference type="PANTHER" id="PTHR34472:SF1">
    <property type="entry name" value="SULFUR CARRIER PROTEIN THIS"/>
    <property type="match status" value="1"/>
</dbReference>
<reference evidence="1 2" key="1">
    <citation type="submission" date="2018-06" db="EMBL/GenBank/DDBJ databases">
        <authorList>
            <consortium name="Pathogen Informatics"/>
            <person name="Doyle S."/>
        </authorList>
    </citation>
    <scope>NUCLEOTIDE SEQUENCE [LARGE SCALE GENOMIC DNA]</scope>
    <source>
        <strain evidence="1 2">NCTC10723</strain>
    </source>
</reference>
<proteinExistence type="predicted"/>
<dbReference type="Pfam" id="PF02597">
    <property type="entry name" value="ThiS"/>
    <property type="match status" value="1"/>
</dbReference>
<dbReference type="AlphaFoldDB" id="A0A377GXI4"/>
<dbReference type="InterPro" id="IPR003749">
    <property type="entry name" value="ThiS/MoaD-like"/>
</dbReference>
<dbReference type="EMBL" id="UGGU01000003">
    <property type="protein sequence ID" value="STO31314.1"/>
    <property type="molecule type" value="Genomic_DNA"/>
</dbReference>
<dbReference type="CDD" id="cd00565">
    <property type="entry name" value="Ubl_ThiS"/>
    <property type="match status" value="1"/>
</dbReference>
<dbReference type="SUPFAM" id="SSF54285">
    <property type="entry name" value="MoaD/ThiS"/>
    <property type="match status" value="1"/>
</dbReference>
<name>A0A377GXI4_9FUSO</name>
<dbReference type="RefSeq" id="WP_115269516.1">
    <property type="nucleotide sequence ID" value="NZ_UGGU01000003.1"/>
</dbReference>